<name>A0A366KQZ7_9SPHI</name>
<dbReference type="PROSITE" id="PS51910">
    <property type="entry name" value="GH18_2"/>
    <property type="match status" value="1"/>
</dbReference>
<dbReference type="SMART" id="SM00636">
    <property type="entry name" value="Glyco_18"/>
    <property type="match status" value="1"/>
</dbReference>
<evidence type="ECO:0000313" key="9">
    <source>
        <dbReference type="EMBL" id="RBQ04055.1"/>
    </source>
</evidence>
<dbReference type="PANTHER" id="PTHR11177">
    <property type="entry name" value="CHITINASE"/>
    <property type="match status" value="1"/>
</dbReference>
<dbReference type="Pfam" id="PF00704">
    <property type="entry name" value="Glyco_hydro_18"/>
    <property type="match status" value="1"/>
</dbReference>
<sequence length="351" mass="39306">MKIKYHYKPSKLIKSLLLLLLIATVAFIQGCTVLSKQKTQTAQKVIVAYVTSWTTVIPDPKHITHLNYAFGHVNDTFNGVRINNPDRLRKLTELKNNAPDLKILISIGGWGSGKFSEMAASDTGRTKFAEDCQRVIKEYNLDGIDIDWEYPTNKSAGISSSPDDTKNYTLMMKAIRNKIGTQKLLTLASSPDAHYIDFKSIQPVIDFVNIMTYDMGNPPHHHAGLFRSKNTKWISADEAVTAHVNAGIPINQLVLGIPFYGHGKNGIAGYIDYKEVVKLTGFKTQWDADAKVPYLENEKGELVCTYENPESIQIKCEYLLKRGMLGAMYWDYAGDTEDGALRKAVYTGMNK</sequence>
<proteinExistence type="inferred from homology"/>
<evidence type="ECO:0000256" key="2">
    <source>
        <dbReference type="ARBA" id="ARBA00012729"/>
    </source>
</evidence>
<dbReference type="Proteomes" id="UP000252081">
    <property type="component" value="Unassembled WGS sequence"/>
</dbReference>
<evidence type="ECO:0000256" key="1">
    <source>
        <dbReference type="ARBA" id="ARBA00000822"/>
    </source>
</evidence>
<dbReference type="PROSITE" id="PS51257">
    <property type="entry name" value="PROKAR_LIPOPROTEIN"/>
    <property type="match status" value="1"/>
</dbReference>
<keyword evidence="10" id="KW-1185">Reference proteome</keyword>
<accession>A0A366KQZ7</accession>
<evidence type="ECO:0000256" key="5">
    <source>
        <dbReference type="ARBA" id="ARBA00023295"/>
    </source>
</evidence>
<dbReference type="InterPro" id="IPR001579">
    <property type="entry name" value="Glyco_hydro_18_chit_AS"/>
</dbReference>
<dbReference type="InterPro" id="IPR017853">
    <property type="entry name" value="GH"/>
</dbReference>
<evidence type="ECO:0000256" key="6">
    <source>
        <dbReference type="RuleBase" id="RU000489"/>
    </source>
</evidence>
<dbReference type="RefSeq" id="WP_113950551.1">
    <property type="nucleotide sequence ID" value="NZ_QNQU01000018.1"/>
</dbReference>
<dbReference type="GO" id="GO:0008843">
    <property type="term" value="F:endochitinase activity"/>
    <property type="evidence" value="ECO:0007669"/>
    <property type="project" value="UniProtKB-EC"/>
</dbReference>
<evidence type="ECO:0000313" key="10">
    <source>
        <dbReference type="Proteomes" id="UP000252081"/>
    </source>
</evidence>
<keyword evidence="3 6" id="KW-0378">Hydrolase</keyword>
<dbReference type="Gene3D" id="3.20.20.80">
    <property type="entry name" value="Glycosidases"/>
    <property type="match status" value="1"/>
</dbReference>
<keyword evidence="4" id="KW-0119">Carbohydrate metabolism</keyword>
<dbReference type="InterPro" id="IPR001223">
    <property type="entry name" value="Glyco_hydro18_cat"/>
</dbReference>
<dbReference type="AlphaFoldDB" id="A0A366KQZ7"/>
<dbReference type="PANTHER" id="PTHR11177:SF317">
    <property type="entry name" value="CHITINASE 12-RELATED"/>
    <property type="match status" value="1"/>
</dbReference>
<comment type="similarity">
    <text evidence="7">Belongs to the glycosyl hydrolase 18 family.</text>
</comment>
<keyword evidence="4" id="KW-0624">Polysaccharide degradation</keyword>
<comment type="catalytic activity">
    <reaction evidence="1">
        <text>Random endo-hydrolysis of N-acetyl-beta-D-glucosaminide (1-&gt;4)-beta-linkages in chitin and chitodextrins.</text>
        <dbReference type="EC" id="3.2.1.14"/>
    </reaction>
</comment>
<gene>
    <name evidence="9" type="ORF">DRW42_19765</name>
</gene>
<evidence type="ECO:0000256" key="7">
    <source>
        <dbReference type="RuleBase" id="RU004453"/>
    </source>
</evidence>
<dbReference type="OrthoDB" id="9775889at2"/>
<dbReference type="SUPFAM" id="SSF51445">
    <property type="entry name" value="(Trans)glycosidases"/>
    <property type="match status" value="1"/>
</dbReference>
<dbReference type="EC" id="3.2.1.14" evidence="2"/>
<organism evidence="9 10">
    <name type="scientific">Pedobacter miscanthi</name>
    <dbReference type="NCBI Taxonomy" id="2259170"/>
    <lineage>
        <taxon>Bacteria</taxon>
        <taxon>Pseudomonadati</taxon>
        <taxon>Bacteroidota</taxon>
        <taxon>Sphingobacteriia</taxon>
        <taxon>Sphingobacteriales</taxon>
        <taxon>Sphingobacteriaceae</taxon>
        <taxon>Pedobacter</taxon>
    </lineage>
</organism>
<dbReference type="InterPro" id="IPR011583">
    <property type="entry name" value="Chitinase_II/V-like_cat"/>
</dbReference>
<evidence type="ECO:0000259" key="8">
    <source>
        <dbReference type="PROSITE" id="PS51910"/>
    </source>
</evidence>
<keyword evidence="5 6" id="KW-0326">Glycosidase</keyword>
<dbReference type="InterPro" id="IPR050314">
    <property type="entry name" value="Glycosyl_Hydrlase_18"/>
</dbReference>
<dbReference type="GO" id="GO:0008061">
    <property type="term" value="F:chitin binding"/>
    <property type="evidence" value="ECO:0007669"/>
    <property type="project" value="InterPro"/>
</dbReference>
<dbReference type="GO" id="GO:0006032">
    <property type="term" value="P:chitin catabolic process"/>
    <property type="evidence" value="ECO:0007669"/>
    <property type="project" value="UniProtKB-KW"/>
</dbReference>
<reference evidence="9 10" key="1">
    <citation type="submission" date="2018-07" db="EMBL/GenBank/DDBJ databases">
        <title>A draft genome of a endophytic bacteria, a new species of Pedobacter.</title>
        <authorList>
            <person name="Zhang Z.D."/>
            <person name="Chen Z.J."/>
        </authorList>
    </citation>
    <scope>NUCLEOTIDE SEQUENCE [LARGE SCALE GENOMIC DNA]</scope>
    <source>
        <strain evidence="9 10">RS10</strain>
    </source>
</reference>
<dbReference type="SUPFAM" id="SSF54556">
    <property type="entry name" value="Chitinase insertion domain"/>
    <property type="match status" value="1"/>
</dbReference>
<keyword evidence="4" id="KW-0146">Chitin degradation</keyword>
<dbReference type="EMBL" id="QNQU01000018">
    <property type="protein sequence ID" value="RBQ04055.1"/>
    <property type="molecule type" value="Genomic_DNA"/>
</dbReference>
<evidence type="ECO:0000256" key="3">
    <source>
        <dbReference type="ARBA" id="ARBA00022801"/>
    </source>
</evidence>
<protein>
    <recommendedName>
        <fullName evidence="2">chitinase</fullName>
        <ecNumber evidence="2">3.2.1.14</ecNumber>
    </recommendedName>
</protein>
<dbReference type="GO" id="GO:0005975">
    <property type="term" value="P:carbohydrate metabolic process"/>
    <property type="evidence" value="ECO:0007669"/>
    <property type="project" value="InterPro"/>
</dbReference>
<feature type="domain" description="GH18" evidence="8">
    <location>
        <begin position="43"/>
        <end position="351"/>
    </location>
</feature>
<comment type="caution">
    <text evidence="9">The sequence shown here is derived from an EMBL/GenBank/DDBJ whole genome shotgun (WGS) entry which is preliminary data.</text>
</comment>
<dbReference type="PROSITE" id="PS01095">
    <property type="entry name" value="GH18_1"/>
    <property type="match status" value="1"/>
</dbReference>
<evidence type="ECO:0000256" key="4">
    <source>
        <dbReference type="ARBA" id="ARBA00023024"/>
    </source>
</evidence>
<dbReference type="InterPro" id="IPR029070">
    <property type="entry name" value="Chitinase_insertion_sf"/>
</dbReference>
<dbReference type="CDD" id="cd06548">
    <property type="entry name" value="GH18_chitinase"/>
    <property type="match status" value="1"/>
</dbReference>